<keyword evidence="2" id="KW-1185">Reference proteome</keyword>
<dbReference type="EMBL" id="VNHO01000032">
    <property type="protein sequence ID" value="TYP49265.1"/>
    <property type="molecule type" value="Genomic_DNA"/>
</dbReference>
<comment type="caution">
    <text evidence="1">The sequence shown here is derived from an EMBL/GenBank/DDBJ whole genome shotgun (WGS) entry which is preliminary data.</text>
</comment>
<dbReference type="OrthoDB" id="1716934at2"/>
<evidence type="ECO:0000313" key="1">
    <source>
        <dbReference type="EMBL" id="TYP49265.1"/>
    </source>
</evidence>
<reference evidence="1 2" key="1">
    <citation type="submission" date="2019-07" db="EMBL/GenBank/DDBJ databases">
        <title>Genomic Encyclopedia of Type Strains, Phase I: the one thousand microbial genomes (KMG-I) project.</title>
        <authorList>
            <person name="Kyrpides N."/>
        </authorList>
    </citation>
    <scope>NUCLEOTIDE SEQUENCE [LARGE SCALE GENOMIC DNA]</scope>
    <source>
        <strain evidence="1 2">DSM 16647</strain>
    </source>
</reference>
<evidence type="ECO:0000313" key="2">
    <source>
        <dbReference type="Proteomes" id="UP000322294"/>
    </source>
</evidence>
<gene>
    <name evidence="1" type="ORF">LZ11_02192</name>
</gene>
<dbReference type="Proteomes" id="UP000322294">
    <property type="component" value="Unassembled WGS sequence"/>
</dbReference>
<sequence length="95" mass="10509">MRKKILSAVVLIVLLVIAIHLTPAGAIRFYIAVHGGPLAVAKVVITGPGYFDRNYGWQHIVEGYNAPVTGMEIRFFYVRRNAVWLWKVTTAGTGP</sequence>
<proteinExistence type="predicted"/>
<accession>A0A5S5AG84</accession>
<organism evidence="1 2">
    <name type="scientific">Thermosediminibacter litoriperuensis</name>
    <dbReference type="NCBI Taxonomy" id="291989"/>
    <lineage>
        <taxon>Bacteria</taxon>
        <taxon>Bacillati</taxon>
        <taxon>Bacillota</taxon>
        <taxon>Clostridia</taxon>
        <taxon>Thermosediminibacterales</taxon>
        <taxon>Thermosediminibacteraceae</taxon>
        <taxon>Thermosediminibacter</taxon>
    </lineage>
</organism>
<name>A0A5S5AG84_9FIRM</name>
<protein>
    <submittedName>
        <fullName evidence="1">Uncharacterized protein</fullName>
    </submittedName>
</protein>
<dbReference type="RefSeq" id="WP_148867867.1">
    <property type="nucleotide sequence ID" value="NZ_VNHO01000032.1"/>
</dbReference>
<dbReference type="AlphaFoldDB" id="A0A5S5AG84"/>